<name>A0A0E9VWJ6_ANGAN</name>
<dbReference type="EMBL" id="GBXM01026934">
    <property type="protein sequence ID" value="JAH81643.1"/>
    <property type="molecule type" value="Transcribed_RNA"/>
</dbReference>
<evidence type="ECO:0000313" key="1">
    <source>
        <dbReference type="EMBL" id="JAH81643.1"/>
    </source>
</evidence>
<reference evidence="1" key="1">
    <citation type="submission" date="2014-11" db="EMBL/GenBank/DDBJ databases">
        <authorList>
            <person name="Amaro Gonzalez C."/>
        </authorList>
    </citation>
    <scope>NUCLEOTIDE SEQUENCE</scope>
</reference>
<protein>
    <submittedName>
        <fullName evidence="1">Uncharacterized protein</fullName>
    </submittedName>
</protein>
<proteinExistence type="predicted"/>
<reference evidence="1" key="2">
    <citation type="journal article" date="2015" name="Fish Shellfish Immunol.">
        <title>Early steps in the European eel (Anguilla anguilla)-Vibrio vulnificus interaction in the gills: Role of the RtxA13 toxin.</title>
        <authorList>
            <person name="Callol A."/>
            <person name="Pajuelo D."/>
            <person name="Ebbesson L."/>
            <person name="Teles M."/>
            <person name="MacKenzie S."/>
            <person name="Amaro C."/>
        </authorList>
    </citation>
    <scope>NUCLEOTIDE SEQUENCE</scope>
</reference>
<dbReference type="AlphaFoldDB" id="A0A0E9VWJ6"/>
<accession>A0A0E9VWJ6</accession>
<organism evidence="1">
    <name type="scientific">Anguilla anguilla</name>
    <name type="common">European freshwater eel</name>
    <name type="synonym">Muraena anguilla</name>
    <dbReference type="NCBI Taxonomy" id="7936"/>
    <lineage>
        <taxon>Eukaryota</taxon>
        <taxon>Metazoa</taxon>
        <taxon>Chordata</taxon>
        <taxon>Craniata</taxon>
        <taxon>Vertebrata</taxon>
        <taxon>Euteleostomi</taxon>
        <taxon>Actinopterygii</taxon>
        <taxon>Neopterygii</taxon>
        <taxon>Teleostei</taxon>
        <taxon>Anguilliformes</taxon>
        <taxon>Anguillidae</taxon>
        <taxon>Anguilla</taxon>
    </lineage>
</organism>
<sequence length="18" mass="1957">MNASLLFSVSSNNDNIQC</sequence>